<dbReference type="InterPro" id="IPR023155">
    <property type="entry name" value="Cyt_c-552/4"/>
</dbReference>
<keyword evidence="6" id="KW-1185">Reference proteome</keyword>
<dbReference type="InterPro" id="IPR024673">
    <property type="entry name" value="Octahem_Cyt_c"/>
</dbReference>
<dbReference type="AlphaFoldDB" id="A0A1G8AFW7"/>
<dbReference type="PANTHER" id="PTHR35038">
    <property type="entry name" value="DISSIMILATORY SULFITE REDUCTASE SIRA"/>
    <property type="match status" value="1"/>
</dbReference>
<gene>
    <name evidence="5" type="ORF">SAMN05660652_01374</name>
</gene>
<dbReference type="Proteomes" id="UP000198607">
    <property type="component" value="Unassembled WGS sequence"/>
</dbReference>
<reference evidence="5 6" key="1">
    <citation type="submission" date="2016-10" db="EMBL/GenBank/DDBJ databases">
        <authorList>
            <person name="de Groot N.N."/>
        </authorList>
    </citation>
    <scope>NUCLEOTIDE SEQUENCE [LARGE SCALE GENOMIC DNA]</scope>
    <source>
        <strain evidence="5 6">DSM 5885</strain>
    </source>
</reference>
<proteinExistence type="predicted"/>
<organism evidence="5 6">
    <name type="scientific">Propionivibrio dicarboxylicus</name>
    <dbReference type="NCBI Taxonomy" id="83767"/>
    <lineage>
        <taxon>Bacteria</taxon>
        <taxon>Pseudomonadati</taxon>
        <taxon>Pseudomonadota</taxon>
        <taxon>Betaproteobacteria</taxon>
        <taxon>Rhodocyclales</taxon>
        <taxon>Rhodocyclaceae</taxon>
        <taxon>Propionivibrio</taxon>
    </lineage>
</organism>
<dbReference type="InterPro" id="IPR051829">
    <property type="entry name" value="Multiheme_Cytochr_ET"/>
</dbReference>
<dbReference type="NCBIfam" id="TIGR04315">
    <property type="entry name" value="octaheme_Shew"/>
    <property type="match status" value="1"/>
</dbReference>
<keyword evidence="1 3" id="KW-0732">Signal</keyword>
<dbReference type="STRING" id="83767.SAMN05660652_01374"/>
<feature type="chain" id="PRO_5011512239" evidence="3">
    <location>
        <begin position="25"/>
        <end position="533"/>
    </location>
</feature>
<dbReference type="RefSeq" id="WP_218122652.1">
    <property type="nucleotide sequence ID" value="NZ_FNCY01000004.1"/>
</dbReference>
<dbReference type="GO" id="GO:0016491">
    <property type="term" value="F:oxidoreductase activity"/>
    <property type="evidence" value="ECO:0007669"/>
    <property type="project" value="TreeGrafter"/>
</dbReference>
<keyword evidence="2" id="KW-0472">Membrane</keyword>
<evidence type="ECO:0000256" key="3">
    <source>
        <dbReference type="SAM" id="SignalP"/>
    </source>
</evidence>
<evidence type="ECO:0000313" key="6">
    <source>
        <dbReference type="Proteomes" id="UP000198607"/>
    </source>
</evidence>
<protein>
    <submittedName>
        <fullName evidence="5">Octaheme c-type cytochrome, tetrathionate reductase family</fullName>
    </submittedName>
</protein>
<dbReference type="PIRSF" id="PIRSF039014">
    <property type="entry name" value="OTR_cyc"/>
    <property type="match status" value="1"/>
</dbReference>
<feature type="domain" description="Cytochrome c-552/4" evidence="4">
    <location>
        <begin position="59"/>
        <end position="137"/>
    </location>
</feature>
<keyword evidence="2" id="KW-0812">Transmembrane</keyword>
<evidence type="ECO:0000259" key="4">
    <source>
        <dbReference type="Pfam" id="PF13435"/>
    </source>
</evidence>
<evidence type="ECO:0000256" key="1">
    <source>
        <dbReference type="ARBA" id="ARBA00022729"/>
    </source>
</evidence>
<dbReference type="InterPro" id="IPR036280">
    <property type="entry name" value="Multihaem_cyt_sf"/>
</dbReference>
<name>A0A1G8AFW7_9RHOO</name>
<accession>A0A1G8AFW7</accession>
<feature type="transmembrane region" description="Helical" evidence="2">
    <location>
        <begin position="506"/>
        <end position="528"/>
    </location>
</feature>
<keyword evidence="2" id="KW-1133">Transmembrane helix</keyword>
<dbReference type="Pfam" id="PF13435">
    <property type="entry name" value="Cytochrome_C554"/>
    <property type="match status" value="1"/>
</dbReference>
<dbReference type="PANTHER" id="PTHR35038:SF5">
    <property type="entry name" value="CYTOCHROME C-TYPE PROTEIN NRFB"/>
    <property type="match status" value="1"/>
</dbReference>
<evidence type="ECO:0000256" key="2">
    <source>
        <dbReference type="SAM" id="Phobius"/>
    </source>
</evidence>
<dbReference type="EMBL" id="FNCY01000004">
    <property type="protein sequence ID" value="SDH19864.1"/>
    <property type="molecule type" value="Genomic_DNA"/>
</dbReference>
<evidence type="ECO:0000313" key="5">
    <source>
        <dbReference type="EMBL" id="SDH19864.1"/>
    </source>
</evidence>
<sequence length="533" mass="58033">MKRIWQRVLFAVASCIVGIAVAVAAESSGAVGVPKSTADHSKFKELQREFASGQEVTKACLSCHTEAAKQIHQTQHWKWEVINPQTQQKLGKRHVINNYCTSATSNFKACASCHIGYGMSENFDFASQENVDCLACHDTTGKYTKPSGFAGAPVTKDTEFPPGSGKIIKGTNLTPIAQAVGKTRRQNCGNCHFTGGGGDGVKHGDLDTSLEKPDRDLDVHMAKDGLNFSCATCHKTDAHQVPGSRYAPTGKDGHAALMPGNPDDKGRNVATCQSCHGQAPHKQAKLNDHTDKVACQTCHIPEFARGDVPTKMRWDWSTAGKRDKNGKPLVVKDDDGYDTYLGIKGDFVWGTNVKPDYIWMNGVNKYTLAEDKIEKSAEPIYINKYEGSARDGKSLIWPIKTFTGKQPFDPVNKTLVVTHLAGADDTAFWANLDWEKAVASGMKTAGRPFSGKVDFIETVSQWPITHMVAPKEKALACVECHSRNGRLAAIDGVYIPGRDAKGMLDMLGWGVVLLAFVGSLGHGLMRIVSRRKN</sequence>
<feature type="signal peptide" evidence="3">
    <location>
        <begin position="1"/>
        <end position="24"/>
    </location>
</feature>
<dbReference type="SUPFAM" id="SSF48695">
    <property type="entry name" value="Multiheme cytochromes"/>
    <property type="match status" value="1"/>
</dbReference>
<dbReference type="Pfam" id="PF11783">
    <property type="entry name" value="Cytochrome_cB"/>
    <property type="match status" value="1"/>
</dbReference>
<dbReference type="Gene3D" id="1.10.1130.10">
    <property type="entry name" value="Flavocytochrome C3, Chain A"/>
    <property type="match status" value="1"/>
</dbReference>